<accession>A0A1E5FMI9</accession>
<proteinExistence type="predicted"/>
<evidence type="ECO:0000313" key="2">
    <source>
        <dbReference type="Proteomes" id="UP000094802"/>
    </source>
</evidence>
<sequence>MSLTLLIHKSLKRGLGLCILGSCLCASSAISQEVTTAEVIKSAACPDCLDYEVIGACLWMTCTPAGCSTDTSIKVKHRLPDFVVMSYPETGEAPWQDTAWMSPDNAYSENGGHSARRSVQGLDNTSMRFYNSDVIGHPGGQTIFSLLASFGYSLSSQATPLMPHYLSSLDPLGWRYNLPDILSTQTWNPLTDALGNFGDVYPRGGFVLQRHSFKAAALTAFRALHVVTRMGEGRVYQPFTPTAHPGFWPPGPVNPNNEETAWQMLSPIAQTDATVWPQFDDSLTPYDPYAPHIASDDQYVWAAWRLYKGCQRRGSTLIAHFGE</sequence>
<gene>
    <name evidence="1" type="ORF">A142_01040</name>
</gene>
<dbReference type="Proteomes" id="UP000094802">
    <property type="component" value="Unassembled WGS sequence"/>
</dbReference>
<evidence type="ECO:0000313" key="1">
    <source>
        <dbReference type="EMBL" id="OEF91093.1"/>
    </source>
</evidence>
<dbReference type="InterPro" id="IPR026331">
    <property type="entry name" value="PFL_4710"/>
</dbReference>
<dbReference type="OrthoDB" id="8435546at2"/>
<reference evidence="1 2" key="1">
    <citation type="journal article" date="2012" name="Science">
        <title>Ecological populations of bacteria act as socially cohesive units of antibiotic production and resistance.</title>
        <authorList>
            <person name="Cordero O.X."/>
            <person name="Wildschutte H."/>
            <person name="Kirkup B."/>
            <person name="Proehl S."/>
            <person name="Ngo L."/>
            <person name="Hussain F."/>
            <person name="Le Roux F."/>
            <person name="Mincer T."/>
            <person name="Polz M.F."/>
        </authorList>
    </citation>
    <scope>NUCLEOTIDE SEQUENCE [LARGE SCALE GENOMIC DNA]</scope>
    <source>
        <strain evidence="1 2">12E03</strain>
    </source>
</reference>
<name>A0A1E5FMI9_VIBSP</name>
<protein>
    <submittedName>
        <fullName evidence="1">Integrating conjugative element protein</fullName>
    </submittedName>
</protein>
<dbReference type="AlphaFoldDB" id="A0A1E5FMI9"/>
<dbReference type="InterPro" id="IPR009649">
    <property type="entry name" value="TraU"/>
</dbReference>
<dbReference type="Pfam" id="PF06834">
    <property type="entry name" value="TraU"/>
    <property type="match status" value="2"/>
</dbReference>
<dbReference type="RefSeq" id="WP_029405661.1">
    <property type="nucleotide sequence ID" value="NZ_AJZD02000240.1"/>
</dbReference>
<organism evidence="1 2">
    <name type="scientific">Vibrio splendidus 12E03</name>
    <dbReference type="NCBI Taxonomy" id="1191305"/>
    <lineage>
        <taxon>Bacteria</taxon>
        <taxon>Pseudomonadati</taxon>
        <taxon>Pseudomonadota</taxon>
        <taxon>Gammaproteobacteria</taxon>
        <taxon>Vibrionales</taxon>
        <taxon>Vibrionaceae</taxon>
        <taxon>Vibrio</taxon>
    </lineage>
</organism>
<comment type="caution">
    <text evidence="1">The sequence shown here is derived from an EMBL/GenBank/DDBJ whole genome shotgun (WGS) entry which is preliminary data.</text>
</comment>
<dbReference type="NCBIfam" id="TIGR03756">
    <property type="entry name" value="conj_TIGR03756"/>
    <property type="match status" value="1"/>
</dbReference>
<dbReference type="EMBL" id="AJZD02000240">
    <property type="protein sequence ID" value="OEF91093.1"/>
    <property type="molecule type" value="Genomic_DNA"/>
</dbReference>